<gene>
    <name evidence="1" type="ORF">CLAFUR5_04786</name>
</gene>
<name>A0A9Q8P7C6_PASFU</name>
<reference evidence="1" key="2">
    <citation type="journal article" date="2022" name="Microb. Genom.">
        <title>A chromosome-scale genome assembly of the tomato pathogen Cladosporium fulvum reveals a compartmentalized genome architecture and the presence of a dispensable chromosome.</title>
        <authorList>
            <person name="Zaccaron A.Z."/>
            <person name="Chen L.H."/>
            <person name="Samaras A."/>
            <person name="Stergiopoulos I."/>
        </authorList>
    </citation>
    <scope>NUCLEOTIDE SEQUENCE</scope>
    <source>
        <strain evidence="1">Race5_Kim</strain>
    </source>
</reference>
<evidence type="ECO:0008006" key="3">
    <source>
        <dbReference type="Google" id="ProtNLM"/>
    </source>
</evidence>
<dbReference type="GeneID" id="71984664"/>
<dbReference type="Proteomes" id="UP000756132">
    <property type="component" value="Chromosome 4"/>
</dbReference>
<dbReference type="OrthoDB" id="3643498at2759"/>
<keyword evidence="2" id="KW-1185">Reference proteome</keyword>
<accession>A0A9Q8P7C6</accession>
<evidence type="ECO:0000313" key="2">
    <source>
        <dbReference type="Proteomes" id="UP000756132"/>
    </source>
</evidence>
<protein>
    <recommendedName>
        <fullName evidence="3">F-box domain-containing protein</fullName>
    </recommendedName>
</protein>
<proteinExistence type="predicted"/>
<evidence type="ECO:0000313" key="1">
    <source>
        <dbReference type="EMBL" id="UJO15959.1"/>
    </source>
</evidence>
<organism evidence="1 2">
    <name type="scientific">Passalora fulva</name>
    <name type="common">Tomato leaf mold</name>
    <name type="synonym">Cladosporium fulvum</name>
    <dbReference type="NCBI Taxonomy" id="5499"/>
    <lineage>
        <taxon>Eukaryota</taxon>
        <taxon>Fungi</taxon>
        <taxon>Dikarya</taxon>
        <taxon>Ascomycota</taxon>
        <taxon>Pezizomycotina</taxon>
        <taxon>Dothideomycetes</taxon>
        <taxon>Dothideomycetidae</taxon>
        <taxon>Mycosphaerellales</taxon>
        <taxon>Mycosphaerellaceae</taxon>
        <taxon>Fulvia</taxon>
    </lineage>
</organism>
<sequence length="319" mass="37366">MDIARSCSPTMPSEHTTTDHAAAMHIKARHERKLRRTVRRLKKMRRRCKRKGNPFPAHAKRTLEALQHELLYGQAQTMTRGRKKKQNHARPAANVSISGQDIEYNKIMEAMLLLVPPRDLLVNAMRVSKRWLTIIEKSERLQQALFLRPLPGPLVLYIDNGKNGFWSANKYNGFASLVFNNPFLDLICERQKSKIGSEEWSILQRVGASWKRMLICQPSIKEAHHPQAIWDYVSQYFEIEYRSHPTEYFRLHNLFNAVLWPTGQRRPTYVYPKGWMKWTEVTTGKDVRHVKLPLPIQDHTWQTIVKKYGYRSVAPERSS</sequence>
<dbReference type="RefSeq" id="XP_047760325.1">
    <property type="nucleotide sequence ID" value="XM_047903934.1"/>
</dbReference>
<dbReference type="KEGG" id="ffu:CLAFUR5_04786"/>
<dbReference type="EMBL" id="CP090166">
    <property type="protein sequence ID" value="UJO15959.1"/>
    <property type="molecule type" value="Genomic_DNA"/>
</dbReference>
<reference evidence="1" key="1">
    <citation type="submission" date="2021-12" db="EMBL/GenBank/DDBJ databases">
        <authorList>
            <person name="Zaccaron A."/>
            <person name="Stergiopoulos I."/>
        </authorList>
    </citation>
    <scope>NUCLEOTIDE SEQUENCE</scope>
    <source>
        <strain evidence="1">Race5_Kim</strain>
    </source>
</reference>
<dbReference type="AlphaFoldDB" id="A0A9Q8P7C6"/>